<feature type="signal peptide" evidence="1">
    <location>
        <begin position="1"/>
        <end position="23"/>
    </location>
</feature>
<dbReference type="PANTHER" id="PTHR36302:SF1">
    <property type="entry name" value="COPPER CHAPERONE PCU(A)C"/>
    <property type="match status" value="1"/>
</dbReference>
<dbReference type="AlphaFoldDB" id="A0A6L8VKU5"/>
<gene>
    <name evidence="2" type="ORF">GS660_14665</name>
</gene>
<sequence length="165" mass="17311">MFKSAAAVAALLSSLMLPGLALAEGAITVIDPYARSSTMMSASGAAFMVIENHSTADDRLVSASADIAERVELHTHIADTNGVMQMIEVPEGFVIPAGGSHALQRGADHVMFLGLTRPLAQGDIIPVTLTFETAGEVVVEVPVDLERKPMHGQMQGKMQMGAPSN</sequence>
<dbReference type="InterPro" id="IPR036182">
    <property type="entry name" value="PCuAC_sf"/>
</dbReference>
<accession>A0A6L8VKU5</accession>
<protein>
    <submittedName>
        <fullName evidence="2">Copper chaperone PCu(A)C</fullName>
    </submittedName>
</protein>
<dbReference type="OrthoDB" id="9796962at2"/>
<dbReference type="PANTHER" id="PTHR36302">
    <property type="entry name" value="BLR7088 PROTEIN"/>
    <property type="match status" value="1"/>
</dbReference>
<keyword evidence="1" id="KW-0732">Signal</keyword>
<proteinExistence type="predicted"/>
<dbReference type="SUPFAM" id="SSF110087">
    <property type="entry name" value="DR1885-like metal-binding protein"/>
    <property type="match status" value="1"/>
</dbReference>
<dbReference type="Gene3D" id="2.60.40.1890">
    <property type="entry name" value="PCu(A)C copper chaperone"/>
    <property type="match status" value="1"/>
</dbReference>
<reference evidence="2 3" key="1">
    <citation type="submission" date="2020-01" db="EMBL/GenBank/DDBJ databases">
        <title>Frigidibacter albus SP32T (=CGMCC 1.13995T).</title>
        <authorList>
            <person name="Liao X."/>
        </authorList>
    </citation>
    <scope>NUCLEOTIDE SEQUENCE [LARGE SCALE GENOMIC DNA]</scope>
    <source>
        <strain evidence="2 3">SP32</strain>
    </source>
</reference>
<dbReference type="InterPro" id="IPR058248">
    <property type="entry name" value="Lxx211020-like"/>
</dbReference>
<dbReference type="Pfam" id="PF04314">
    <property type="entry name" value="PCuAC"/>
    <property type="match status" value="1"/>
</dbReference>
<evidence type="ECO:0000313" key="2">
    <source>
        <dbReference type="EMBL" id="MZQ90336.1"/>
    </source>
</evidence>
<organism evidence="2 3">
    <name type="scientific">Frigidibacter albus</name>
    <dbReference type="NCBI Taxonomy" id="1465486"/>
    <lineage>
        <taxon>Bacteria</taxon>
        <taxon>Pseudomonadati</taxon>
        <taxon>Pseudomonadota</taxon>
        <taxon>Alphaproteobacteria</taxon>
        <taxon>Rhodobacterales</taxon>
        <taxon>Paracoccaceae</taxon>
        <taxon>Frigidibacter</taxon>
    </lineage>
</organism>
<evidence type="ECO:0000256" key="1">
    <source>
        <dbReference type="SAM" id="SignalP"/>
    </source>
</evidence>
<feature type="chain" id="PRO_5027042002" evidence="1">
    <location>
        <begin position="24"/>
        <end position="165"/>
    </location>
</feature>
<dbReference type="InterPro" id="IPR007410">
    <property type="entry name" value="LpqE-like"/>
</dbReference>
<dbReference type="Proteomes" id="UP000477083">
    <property type="component" value="Unassembled WGS sequence"/>
</dbReference>
<name>A0A6L8VKU5_9RHOB</name>
<dbReference type="EMBL" id="WWNR01000009">
    <property type="protein sequence ID" value="MZQ90336.1"/>
    <property type="molecule type" value="Genomic_DNA"/>
</dbReference>
<comment type="caution">
    <text evidence="2">The sequence shown here is derived from an EMBL/GenBank/DDBJ whole genome shotgun (WGS) entry which is preliminary data.</text>
</comment>
<evidence type="ECO:0000313" key="3">
    <source>
        <dbReference type="Proteomes" id="UP000477083"/>
    </source>
</evidence>
<keyword evidence="3" id="KW-1185">Reference proteome</keyword>